<feature type="compositionally biased region" description="Low complexity" evidence="1">
    <location>
        <begin position="375"/>
        <end position="385"/>
    </location>
</feature>
<evidence type="ECO:0000313" key="3">
    <source>
        <dbReference type="Proteomes" id="UP001556367"/>
    </source>
</evidence>
<dbReference type="PANTHER" id="PTHR39469">
    <property type="entry name" value="CHROMOSOME 1, WHOLE GENOME SHOTGUN SEQUENCE"/>
    <property type="match status" value="1"/>
</dbReference>
<feature type="compositionally biased region" description="Basic and acidic residues" evidence="1">
    <location>
        <begin position="56"/>
        <end position="68"/>
    </location>
</feature>
<evidence type="ECO:0000313" key="2">
    <source>
        <dbReference type="EMBL" id="KAL0951339.1"/>
    </source>
</evidence>
<keyword evidence="3" id="KW-1185">Reference proteome</keyword>
<feature type="region of interest" description="Disordered" evidence="1">
    <location>
        <begin position="196"/>
        <end position="273"/>
    </location>
</feature>
<organism evidence="2 3">
    <name type="scientific">Hohenbuehelia grisea</name>
    <dbReference type="NCBI Taxonomy" id="104357"/>
    <lineage>
        <taxon>Eukaryota</taxon>
        <taxon>Fungi</taxon>
        <taxon>Dikarya</taxon>
        <taxon>Basidiomycota</taxon>
        <taxon>Agaricomycotina</taxon>
        <taxon>Agaricomycetes</taxon>
        <taxon>Agaricomycetidae</taxon>
        <taxon>Agaricales</taxon>
        <taxon>Pleurotineae</taxon>
        <taxon>Pleurotaceae</taxon>
        <taxon>Hohenbuehelia</taxon>
    </lineage>
</organism>
<proteinExistence type="predicted"/>
<feature type="compositionally biased region" description="Polar residues" evidence="1">
    <location>
        <begin position="461"/>
        <end position="478"/>
    </location>
</feature>
<protein>
    <submittedName>
        <fullName evidence="2">Uncharacterized protein</fullName>
    </submittedName>
</protein>
<name>A0ABR3J6S6_9AGAR</name>
<feature type="region of interest" description="Disordered" evidence="1">
    <location>
        <begin position="35"/>
        <end position="101"/>
    </location>
</feature>
<feature type="compositionally biased region" description="Basic and acidic residues" evidence="1">
    <location>
        <begin position="538"/>
        <end position="551"/>
    </location>
</feature>
<feature type="compositionally biased region" description="Basic and acidic residues" evidence="1">
    <location>
        <begin position="386"/>
        <end position="401"/>
    </location>
</feature>
<feature type="compositionally biased region" description="Basic and acidic residues" evidence="1">
    <location>
        <begin position="511"/>
        <end position="530"/>
    </location>
</feature>
<dbReference type="PANTHER" id="PTHR39469:SF1">
    <property type="entry name" value="DUF4203 DOMAIN-CONTAINING PROTEIN"/>
    <property type="match status" value="1"/>
</dbReference>
<reference evidence="3" key="1">
    <citation type="submission" date="2024-06" db="EMBL/GenBank/DDBJ databases">
        <title>Multi-omics analyses provide insights into the biosynthesis of the anticancer antibiotic pleurotin in Hohenbuehelia grisea.</title>
        <authorList>
            <person name="Weaver J.A."/>
            <person name="Alberti F."/>
        </authorList>
    </citation>
    <scope>NUCLEOTIDE SEQUENCE [LARGE SCALE GENOMIC DNA]</scope>
    <source>
        <strain evidence="3">T-177</strain>
    </source>
</reference>
<comment type="caution">
    <text evidence="2">The sequence shown here is derived from an EMBL/GenBank/DDBJ whole genome shotgun (WGS) entry which is preliminary data.</text>
</comment>
<dbReference type="Proteomes" id="UP001556367">
    <property type="component" value="Unassembled WGS sequence"/>
</dbReference>
<feature type="compositionally biased region" description="Basic and acidic residues" evidence="1">
    <location>
        <begin position="409"/>
        <end position="457"/>
    </location>
</feature>
<evidence type="ECO:0000256" key="1">
    <source>
        <dbReference type="SAM" id="MobiDB-lite"/>
    </source>
</evidence>
<feature type="region of interest" description="Disordered" evidence="1">
    <location>
        <begin position="321"/>
        <end position="551"/>
    </location>
</feature>
<gene>
    <name evidence="2" type="ORF">HGRIS_008043</name>
</gene>
<sequence>MQIELGLTGAVALMGIAVQLRILKVLQRKLDEIQEEQKKRDEEAEMEATERFGTVTKEREEWERDHPTLGKHMRQESNYSSMPLMKDQETPATPGSAEQRGSSFTFTDGRPRYHSGVSDFFAAPTPDEELRRGMRSQSPGALPALDLGLGIKEDVPRGFIANEDTSVDRVAQDLEEIRRKSGLLVEIQELRRSIDALKAETPAPSSTDASRHPSIGSRRPSLDPASALSPGPSHLRPPREADPRGRVQSMEFSTLARSPPMLDDPISRPTSVPLRDNNWDSYIHDRKLVQPPSGVTVPISPNLSAGRPSVSPAVVEALEQRKRRESSLGQAYPSDHSDDIPLAKVSNHHHNRTSSTGGNIPVAILPPKRSPIIAPTPQRPAAARTRTFEELNERHREKMRDLQAPLTQAEREQAELEAAKQRWERSKTLEREAVTKRQAEKAAIHDQKRKRSDDIPRQRQRSLSPNNALSPHQHSRSVSGDRLAQVGSSAKRLSTMKVEDWQKYQQQDGEMGVRTDRGRGVDSRGSRAERAGVPFPDGSKHHANTHERRPR</sequence>
<accession>A0ABR3J6S6</accession>
<dbReference type="EMBL" id="JASNQZ010000011">
    <property type="protein sequence ID" value="KAL0951339.1"/>
    <property type="molecule type" value="Genomic_DNA"/>
</dbReference>